<dbReference type="EMBL" id="BAAACI010000001">
    <property type="protein sequence ID" value="GAA0768561.1"/>
    <property type="molecule type" value="Genomic_DNA"/>
</dbReference>
<organism evidence="2 3">
    <name type="scientific">Clostridium subterminale</name>
    <dbReference type="NCBI Taxonomy" id="1550"/>
    <lineage>
        <taxon>Bacteria</taxon>
        <taxon>Bacillati</taxon>
        <taxon>Bacillota</taxon>
        <taxon>Clostridia</taxon>
        <taxon>Eubacteriales</taxon>
        <taxon>Clostridiaceae</taxon>
        <taxon>Clostridium</taxon>
    </lineage>
</organism>
<comment type="caution">
    <text evidence="2">The sequence shown here is derived from an EMBL/GenBank/DDBJ whole genome shotgun (WGS) entry which is preliminary data.</text>
</comment>
<name>A0ABN1KJW5_CLOSU</name>
<keyword evidence="3" id="KW-1185">Reference proteome</keyword>
<proteinExistence type="predicted"/>
<dbReference type="Pfam" id="PF20753">
    <property type="entry name" value="DUF6558_C"/>
    <property type="match status" value="1"/>
</dbReference>
<dbReference type="InterPro" id="IPR048276">
    <property type="entry name" value="Phage_tail-like_C"/>
</dbReference>
<feature type="domain" description="Phage tail-like C-terminal" evidence="1">
    <location>
        <begin position="134"/>
        <end position="232"/>
    </location>
</feature>
<sequence length="258" mass="30292">MRYILENEFKYNWMDAERCSFSPYDTTFILEKRVKKDGELLENVGNYIEVPLQIRKVDENGISKRIEGVEVEFINRWLFGHSSDRDLEFQKRIYKGLFRKGYRWKENASNGELDVIFTMVDNAFAYSRCDSKKIRDSRIVKIDNKSNAIDSIETELCINLIDSNTSSVTIENLTNRNKMILTNLESKECLYINGQNKYIVSKIDRNRNIYPRFQGQYIKLNKGVNEIKITTNGLNEIEIIHQPIFINESEVLQCPEIS</sequence>
<reference evidence="2 3" key="1">
    <citation type="journal article" date="2019" name="Int. J. Syst. Evol. Microbiol.">
        <title>The Global Catalogue of Microorganisms (GCM) 10K type strain sequencing project: providing services to taxonomists for standard genome sequencing and annotation.</title>
        <authorList>
            <consortium name="The Broad Institute Genomics Platform"/>
            <consortium name="The Broad Institute Genome Sequencing Center for Infectious Disease"/>
            <person name="Wu L."/>
            <person name="Ma J."/>
        </authorList>
    </citation>
    <scope>NUCLEOTIDE SEQUENCE [LARGE SCALE GENOMIC DNA]</scope>
    <source>
        <strain evidence="2 3">JCM 1417</strain>
    </source>
</reference>
<dbReference type="Proteomes" id="UP001501047">
    <property type="component" value="Unassembled WGS sequence"/>
</dbReference>
<protein>
    <recommendedName>
        <fullName evidence="1">Phage tail-like C-terminal domain-containing protein</fullName>
    </recommendedName>
</protein>
<evidence type="ECO:0000313" key="3">
    <source>
        <dbReference type="Proteomes" id="UP001501047"/>
    </source>
</evidence>
<accession>A0ABN1KJW5</accession>
<dbReference type="RefSeq" id="WP_343824020.1">
    <property type="nucleotide sequence ID" value="NZ_BAAACI010000001.1"/>
</dbReference>
<evidence type="ECO:0000313" key="2">
    <source>
        <dbReference type="EMBL" id="GAA0768561.1"/>
    </source>
</evidence>
<gene>
    <name evidence="2" type="ORF">GCM10008908_09060</name>
</gene>
<evidence type="ECO:0000259" key="1">
    <source>
        <dbReference type="Pfam" id="PF20753"/>
    </source>
</evidence>